<dbReference type="InterPro" id="IPR054485">
    <property type="entry name" value="FlK-like_dom"/>
</dbReference>
<reference evidence="4 5" key="1">
    <citation type="submission" date="2020-06" db="EMBL/GenBank/DDBJ databases">
        <authorList>
            <person name="De Coninck B."/>
            <person name="Ibrahim H."/>
        </authorList>
    </citation>
    <scope>NUCLEOTIDE SEQUENCE [LARGE SCALE GENOMIC DNA]</scope>
    <source>
        <strain evidence="4">Ag_rhizogenes_K599</strain>
    </source>
</reference>
<comment type="caution">
    <text evidence="4">The sequence shown here is derived from an EMBL/GenBank/DDBJ whole genome shotgun (WGS) entry which is preliminary data.</text>
</comment>
<evidence type="ECO:0000313" key="4">
    <source>
        <dbReference type="EMBL" id="CAD0210646.1"/>
    </source>
</evidence>
<feature type="binding site" evidence="2">
    <location>
        <position position="125"/>
    </location>
    <ligand>
        <name>substrate</name>
    </ligand>
</feature>
<dbReference type="PANTHER" id="PTHR36934:SF1">
    <property type="entry name" value="THIOESTERASE DOMAIN-CONTAINING PROTEIN"/>
    <property type="match status" value="1"/>
</dbReference>
<proteinExistence type="predicted"/>
<dbReference type="Pfam" id="PF22636">
    <property type="entry name" value="FlK"/>
    <property type="match status" value="1"/>
</dbReference>
<evidence type="ECO:0000313" key="5">
    <source>
        <dbReference type="Proteomes" id="UP000528185"/>
    </source>
</evidence>
<evidence type="ECO:0000259" key="3">
    <source>
        <dbReference type="Pfam" id="PF22636"/>
    </source>
</evidence>
<dbReference type="AlphaFoldDB" id="A0AAN2A174"/>
<feature type="binding site" evidence="2">
    <location>
        <position position="74"/>
    </location>
    <ligand>
        <name>substrate</name>
    </ligand>
</feature>
<dbReference type="PIRSF" id="PIRSF014972">
    <property type="entry name" value="FlK"/>
    <property type="match status" value="1"/>
</dbReference>
<dbReference type="SUPFAM" id="SSF54637">
    <property type="entry name" value="Thioesterase/thiol ester dehydrase-isomerase"/>
    <property type="match status" value="1"/>
</dbReference>
<dbReference type="InterPro" id="IPR029069">
    <property type="entry name" value="HotDog_dom_sf"/>
</dbReference>
<feature type="active site" evidence="1">
    <location>
        <position position="81"/>
    </location>
</feature>
<dbReference type="EMBL" id="CAICSX020000001">
    <property type="protein sequence ID" value="CAD0210646.1"/>
    <property type="molecule type" value="Genomic_DNA"/>
</dbReference>
<feature type="active site" evidence="1">
    <location>
        <position position="55"/>
    </location>
</feature>
<feature type="domain" description="Fluoroacetyl-CoA-specific thioesterase-like" evidence="3">
    <location>
        <begin position="39"/>
        <end position="129"/>
    </location>
</feature>
<feature type="active site" evidence="1">
    <location>
        <position position="47"/>
    </location>
</feature>
<gene>
    <name evidence="4" type="primary">flK</name>
    <name evidence="4" type="ORF">AGRHK599_LOCUS663</name>
</gene>
<dbReference type="Gene3D" id="3.10.129.10">
    <property type="entry name" value="Hotdog Thioesterase"/>
    <property type="match status" value="1"/>
</dbReference>
<sequence>MNQPATPPPLAVGLRHVERLLVAPLHTVPEIDDSWPGFRDMPPVLATAIMIAFIEETCVRGLRPFLDARQRTVGTHVDVSHVAATAVGMTVTAEIELTEIDGKSLLFRVTCRDEAGLIGEGTHRRAIVDIDRFMKKLGEKSAAMAASPGPAAAVVLATLGLPVPQRG</sequence>
<dbReference type="Proteomes" id="UP000528185">
    <property type="component" value="Unassembled WGS sequence"/>
</dbReference>
<protein>
    <submittedName>
        <fullName evidence="4">Fluoroacetyl-CoA thioesterase</fullName>
    </submittedName>
</protein>
<accession>A0AAN2A174</accession>
<evidence type="ECO:0000256" key="1">
    <source>
        <dbReference type="PIRSR" id="PIRSR014972-1"/>
    </source>
</evidence>
<dbReference type="RefSeq" id="WP_201101279.1">
    <property type="nucleotide sequence ID" value="NZ_CAICSX020000001.1"/>
</dbReference>
<evidence type="ECO:0000256" key="2">
    <source>
        <dbReference type="PIRSR" id="PIRSR014972-2"/>
    </source>
</evidence>
<feature type="binding site" evidence="2">
    <location>
        <position position="74"/>
    </location>
    <ligand>
        <name>CoA</name>
        <dbReference type="ChEBI" id="CHEBI:57287"/>
    </ligand>
</feature>
<name>A0AAN2A174_RHIRH</name>
<dbReference type="InterPro" id="IPR025540">
    <property type="entry name" value="FlK"/>
</dbReference>
<organism evidence="4 5">
    <name type="scientific">Rhizobium rhizogenes</name>
    <name type="common">Agrobacterium rhizogenes</name>
    <dbReference type="NCBI Taxonomy" id="359"/>
    <lineage>
        <taxon>Bacteria</taxon>
        <taxon>Pseudomonadati</taxon>
        <taxon>Pseudomonadota</taxon>
        <taxon>Alphaproteobacteria</taxon>
        <taxon>Hyphomicrobiales</taxon>
        <taxon>Rhizobiaceae</taxon>
        <taxon>Rhizobium/Agrobacterium group</taxon>
        <taxon>Rhizobium</taxon>
    </lineage>
</organism>
<dbReference type="PANTHER" id="PTHR36934">
    <property type="entry name" value="BLR0278 PROTEIN"/>
    <property type="match status" value="1"/>
</dbReference>